<feature type="domain" description="Peptidase M24 C-terminal" evidence="9">
    <location>
        <begin position="578"/>
        <end position="640"/>
    </location>
</feature>
<dbReference type="Proteomes" id="UP000070444">
    <property type="component" value="Unassembled WGS sequence"/>
</dbReference>
<dbReference type="InterPro" id="IPR050422">
    <property type="entry name" value="X-Pro_aminopeptidase_P"/>
</dbReference>
<dbReference type="InterPro" id="IPR033740">
    <property type="entry name" value="Pept_M24B"/>
</dbReference>
<organism evidence="10 11">
    <name type="scientific">Conidiobolus coronatus (strain ATCC 28846 / CBS 209.66 / NRRL 28638)</name>
    <name type="common">Delacroixia coronata</name>
    <dbReference type="NCBI Taxonomy" id="796925"/>
    <lineage>
        <taxon>Eukaryota</taxon>
        <taxon>Fungi</taxon>
        <taxon>Fungi incertae sedis</taxon>
        <taxon>Zoopagomycota</taxon>
        <taxon>Entomophthoromycotina</taxon>
        <taxon>Entomophthoromycetes</taxon>
        <taxon>Entomophthorales</taxon>
        <taxon>Ancylistaceae</taxon>
        <taxon>Conidiobolus</taxon>
    </lineage>
</organism>
<dbReference type="Pfam" id="PF16188">
    <property type="entry name" value="Peptidase_M24_C"/>
    <property type="match status" value="1"/>
</dbReference>
<protein>
    <submittedName>
        <fullName evidence="10">Creatinase/aminopeptidase</fullName>
    </submittedName>
</protein>
<dbReference type="Pfam" id="PF00557">
    <property type="entry name" value="Peptidase_M24"/>
    <property type="match status" value="1"/>
</dbReference>
<dbReference type="GO" id="GO:0005737">
    <property type="term" value="C:cytoplasm"/>
    <property type="evidence" value="ECO:0007669"/>
    <property type="project" value="UniProtKB-ARBA"/>
</dbReference>
<name>A0A137P5I9_CONC2</name>
<accession>A0A137P5I9</accession>
<comment type="cofactor">
    <cofactor evidence="1">
        <name>Mn(2+)</name>
        <dbReference type="ChEBI" id="CHEBI:29035"/>
    </cofactor>
</comment>
<dbReference type="PROSITE" id="PS00491">
    <property type="entry name" value="PROLINE_PEPTIDASE"/>
    <property type="match status" value="1"/>
</dbReference>
<keyword evidence="10" id="KW-0031">Aminopeptidase</keyword>
<dbReference type="CDD" id="cd01085">
    <property type="entry name" value="APP"/>
    <property type="match status" value="1"/>
</dbReference>
<keyword evidence="3 6" id="KW-0479">Metal-binding</keyword>
<dbReference type="FunFam" id="3.40.350.10:FF:000003">
    <property type="entry name" value="Xaa-pro aminopeptidase P"/>
    <property type="match status" value="1"/>
</dbReference>
<dbReference type="PANTHER" id="PTHR43763">
    <property type="entry name" value="XAA-PRO AMINOPEPTIDASE 1"/>
    <property type="match status" value="1"/>
</dbReference>
<dbReference type="PANTHER" id="PTHR43763:SF6">
    <property type="entry name" value="XAA-PRO AMINOPEPTIDASE 1"/>
    <property type="match status" value="1"/>
</dbReference>
<evidence type="ECO:0000256" key="2">
    <source>
        <dbReference type="ARBA" id="ARBA00008766"/>
    </source>
</evidence>
<keyword evidence="4" id="KW-0378">Hydrolase</keyword>
<dbReference type="InterPro" id="IPR029149">
    <property type="entry name" value="Creatin/AminoP/Spt16_N"/>
</dbReference>
<dbReference type="SUPFAM" id="SSF53092">
    <property type="entry name" value="Creatinase/prolidase N-terminal domain"/>
    <property type="match status" value="1"/>
</dbReference>
<dbReference type="OMA" id="EPGMILS"/>
<dbReference type="Pfam" id="PF16189">
    <property type="entry name" value="Creatinase_N_2"/>
    <property type="match status" value="1"/>
</dbReference>
<dbReference type="InterPro" id="IPR000994">
    <property type="entry name" value="Pept_M24"/>
</dbReference>
<dbReference type="InterPro" id="IPR001131">
    <property type="entry name" value="Peptidase_M24B_aminopep-P_CS"/>
</dbReference>
<dbReference type="SUPFAM" id="SSF55920">
    <property type="entry name" value="Creatinase/aminopeptidase"/>
    <property type="match status" value="1"/>
</dbReference>
<dbReference type="GO" id="GO:0046872">
    <property type="term" value="F:metal ion binding"/>
    <property type="evidence" value="ECO:0007669"/>
    <property type="project" value="UniProtKB-KW"/>
</dbReference>
<sequence>MPTLLTKLSSINTKLLRLNCNTTINRFQSTLIDMSPVNTTQRLEKLRQLFDKNQFNIDAYVVPSEDAHYSEYIAPVDARRAYISGFDGSAGLAVITKDQAALFTDGRYFLQAEQQMDSNWTLVKQGIPGALNWYKWIAKNTAQGSKIGLDPKLISVAAFDELDKELEKVQSEVVPIEENLIDKVWNDQPKRTANPVFALGLEYAGEALDSKLAKIREELKTNSYYGYAISALDEIAWLYNLRGSDIDYNPVFFAYSLITQNDAILYINESQITEEVKAHLGQNVKIAPYPQIFDDLKSHKSLVVQQAQKILISSSTSLALAHTVDFENIHVGLSPVTYAKGVKNATEAQGFRNCHVRDGVALVKYFSWLENELKNGAQLYESDAAEKLLSFRQEQEHFVGESFATISSTGPNGAIIHYHPLPGKCDIIDVKKMYLCDSGGQYKDGTTDVTRTWHFGSPSDFEKLAFTRVLQGVIGLEQAVFPEGTTGYILDSITRAPLWKSGLDYRHGTGHGVGSFLNVHEGPHGIGLRIGYNSVPLKVGNTVTNEPGYYEDGEFGIRTENIMIVKEIEGLKNFGDKKYFGFENITVCPIQTTLLDKSLLTHIEIKYINDYHTRVWETLSSLLKGDDFTLEWLKRYTQHI</sequence>
<gene>
    <name evidence="10" type="ORF">CONCODRAFT_78942</name>
</gene>
<dbReference type="InterPro" id="IPR000587">
    <property type="entry name" value="Creatinase_N"/>
</dbReference>
<dbReference type="Gene3D" id="3.90.230.10">
    <property type="entry name" value="Creatinase/methionine aminopeptidase superfamily"/>
    <property type="match status" value="1"/>
</dbReference>
<keyword evidence="10" id="KW-0645">Protease</keyword>
<reference evidence="10 11" key="1">
    <citation type="journal article" date="2015" name="Genome Biol. Evol.">
        <title>Phylogenomic analyses indicate that early fungi evolved digesting cell walls of algal ancestors of land plants.</title>
        <authorList>
            <person name="Chang Y."/>
            <person name="Wang S."/>
            <person name="Sekimoto S."/>
            <person name="Aerts A.L."/>
            <person name="Choi C."/>
            <person name="Clum A."/>
            <person name="LaButti K.M."/>
            <person name="Lindquist E.A."/>
            <person name="Yee Ngan C."/>
            <person name="Ohm R.A."/>
            <person name="Salamov A.A."/>
            <person name="Grigoriev I.V."/>
            <person name="Spatafora J.W."/>
            <person name="Berbee M.L."/>
        </authorList>
    </citation>
    <scope>NUCLEOTIDE SEQUENCE [LARGE SCALE GENOMIC DNA]</scope>
    <source>
        <strain evidence="10 11">NRRL 28638</strain>
    </source>
</reference>
<dbReference type="EMBL" id="KQ964507">
    <property type="protein sequence ID" value="KXN70273.1"/>
    <property type="molecule type" value="Genomic_DNA"/>
</dbReference>
<dbReference type="GO" id="GO:0070006">
    <property type="term" value="F:metalloaminopeptidase activity"/>
    <property type="evidence" value="ECO:0007669"/>
    <property type="project" value="InterPro"/>
</dbReference>
<evidence type="ECO:0000313" key="11">
    <source>
        <dbReference type="Proteomes" id="UP000070444"/>
    </source>
</evidence>
<evidence type="ECO:0000256" key="5">
    <source>
        <dbReference type="ARBA" id="ARBA00023211"/>
    </source>
</evidence>
<proteinExistence type="inferred from homology"/>
<evidence type="ECO:0000256" key="1">
    <source>
        <dbReference type="ARBA" id="ARBA00001936"/>
    </source>
</evidence>
<evidence type="ECO:0000256" key="6">
    <source>
        <dbReference type="RuleBase" id="RU000590"/>
    </source>
</evidence>
<dbReference type="AlphaFoldDB" id="A0A137P5I9"/>
<dbReference type="OrthoDB" id="9995434at2759"/>
<keyword evidence="5" id="KW-0464">Manganese</keyword>
<evidence type="ECO:0000256" key="4">
    <source>
        <dbReference type="ARBA" id="ARBA00022801"/>
    </source>
</evidence>
<dbReference type="InterPro" id="IPR032416">
    <property type="entry name" value="Peptidase_M24_C"/>
</dbReference>
<feature type="domain" description="Peptidase M24" evidence="7">
    <location>
        <begin position="351"/>
        <end position="567"/>
    </location>
</feature>
<evidence type="ECO:0000259" key="7">
    <source>
        <dbReference type="Pfam" id="PF00557"/>
    </source>
</evidence>
<dbReference type="Gene3D" id="3.40.350.10">
    <property type="entry name" value="Creatinase/prolidase N-terminal domain"/>
    <property type="match status" value="2"/>
</dbReference>
<dbReference type="STRING" id="796925.A0A137P5I9"/>
<dbReference type="Pfam" id="PF01321">
    <property type="entry name" value="Creatinase_N"/>
    <property type="match status" value="1"/>
</dbReference>
<feature type="domain" description="Creatinase N-terminal" evidence="8">
    <location>
        <begin position="42"/>
        <end position="181"/>
    </location>
</feature>
<keyword evidence="11" id="KW-1185">Reference proteome</keyword>
<dbReference type="FunFam" id="3.90.230.10:FF:000007">
    <property type="entry name" value="Xaa-Pro aminopeptidase P"/>
    <property type="match status" value="1"/>
</dbReference>
<evidence type="ECO:0000259" key="8">
    <source>
        <dbReference type="Pfam" id="PF01321"/>
    </source>
</evidence>
<dbReference type="InterPro" id="IPR036005">
    <property type="entry name" value="Creatinase/aminopeptidase-like"/>
</dbReference>
<evidence type="ECO:0000256" key="3">
    <source>
        <dbReference type="ARBA" id="ARBA00022723"/>
    </source>
</evidence>
<evidence type="ECO:0000313" key="10">
    <source>
        <dbReference type="EMBL" id="KXN70273.1"/>
    </source>
</evidence>
<evidence type="ECO:0000259" key="9">
    <source>
        <dbReference type="Pfam" id="PF16188"/>
    </source>
</evidence>
<comment type="similarity">
    <text evidence="2 6">Belongs to the peptidase M24B family.</text>
</comment>